<sequence length="488" mass="53564">MHQSSFSYNLTRAYPFKWLTPTVVIGGIITAILVSFINFGSTGYELVPTSSNNPNGTVDDPSRYGGIQWPSYLVGNTQATCAPVTLPLNTFLYTQNHAIAYTLKSVWREKDDGTRVDLGSLVYHNNTLERCNVTEVNVDVLGRYTQSPRNTGTTGATVLAHALVSCTVDIDTSLTESALGPTYVEMRGTYEAAVYPNIKTFLSRNKTRSPSLYWGESILRTYAALTAKTYILDVYDSNLDRAEQRRYNAAIILERRAEGTGSDTYEETMSDDFFKVDCFTEGNICDNHSIPSLAAHEKTGGGHPYPNIWKHVNLLGKGMWHTVLADLGHSESNVPNMLTRPDLLANLTGGLASDVNWYNTQIMPKTLNISNQLDNDLASTAFDPGDKAQANLGATPAFFSTNYICQVPSTKPAGTLFFSILVADLVLLQAVWLIFRFIVDMVAQRKDPSLRHCAGCNQDIELADVSKSSSTTGLLPHNNPHGSQSGND</sequence>
<organism evidence="3 4">
    <name type="scientific">Apiospora marii</name>
    <dbReference type="NCBI Taxonomy" id="335849"/>
    <lineage>
        <taxon>Eukaryota</taxon>
        <taxon>Fungi</taxon>
        <taxon>Dikarya</taxon>
        <taxon>Ascomycota</taxon>
        <taxon>Pezizomycotina</taxon>
        <taxon>Sordariomycetes</taxon>
        <taxon>Xylariomycetidae</taxon>
        <taxon>Amphisphaeriales</taxon>
        <taxon>Apiosporaceae</taxon>
        <taxon>Apiospora</taxon>
    </lineage>
</organism>
<keyword evidence="2" id="KW-0812">Transmembrane</keyword>
<feature type="transmembrane region" description="Helical" evidence="2">
    <location>
        <begin position="416"/>
        <end position="439"/>
    </location>
</feature>
<evidence type="ECO:0000313" key="3">
    <source>
        <dbReference type="EMBL" id="KAK8006067.1"/>
    </source>
</evidence>
<evidence type="ECO:0000256" key="2">
    <source>
        <dbReference type="SAM" id="Phobius"/>
    </source>
</evidence>
<gene>
    <name evidence="3" type="ORF">PG991_012364</name>
</gene>
<feature type="region of interest" description="Disordered" evidence="1">
    <location>
        <begin position="469"/>
        <end position="488"/>
    </location>
</feature>
<proteinExistence type="predicted"/>
<evidence type="ECO:0000256" key="1">
    <source>
        <dbReference type="SAM" id="MobiDB-lite"/>
    </source>
</evidence>
<dbReference type="Proteomes" id="UP001396898">
    <property type="component" value="Unassembled WGS sequence"/>
</dbReference>
<evidence type="ECO:0008006" key="5">
    <source>
        <dbReference type="Google" id="ProtNLM"/>
    </source>
</evidence>
<evidence type="ECO:0000313" key="4">
    <source>
        <dbReference type="Proteomes" id="UP001396898"/>
    </source>
</evidence>
<keyword evidence="4" id="KW-1185">Reference proteome</keyword>
<keyword evidence="2" id="KW-0472">Membrane</keyword>
<accession>A0ABR1R9U2</accession>
<name>A0ABR1R9U2_9PEZI</name>
<protein>
    <recommendedName>
        <fullName evidence="5">Transmembrane protein</fullName>
    </recommendedName>
</protein>
<dbReference type="EMBL" id="JAQQWI010000017">
    <property type="protein sequence ID" value="KAK8006067.1"/>
    <property type="molecule type" value="Genomic_DNA"/>
</dbReference>
<reference evidence="3 4" key="1">
    <citation type="submission" date="2023-01" db="EMBL/GenBank/DDBJ databases">
        <title>Analysis of 21 Apiospora genomes using comparative genomics revels a genus with tremendous synthesis potential of carbohydrate active enzymes and secondary metabolites.</title>
        <authorList>
            <person name="Sorensen T."/>
        </authorList>
    </citation>
    <scope>NUCLEOTIDE SEQUENCE [LARGE SCALE GENOMIC DNA]</scope>
    <source>
        <strain evidence="3 4">CBS 20057</strain>
    </source>
</reference>
<comment type="caution">
    <text evidence="3">The sequence shown here is derived from an EMBL/GenBank/DDBJ whole genome shotgun (WGS) entry which is preliminary data.</text>
</comment>
<keyword evidence="2" id="KW-1133">Transmembrane helix</keyword>
<feature type="transmembrane region" description="Helical" evidence="2">
    <location>
        <begin position="21"/>
        <end position="40"/>
    </location>
</feature>